<dbReference type="InterPro" id="IPR005538">
    <property type="entry name" value="LrgA/CidA"/>
</dbReference>
<dbReference type="PANTHER" id="PTHR33931">
    <property type="entry name" value="HOLIN-LIKE PROTEIN CIDA-RELATED"/>
    <property type="match status" value="1"/>
</dbReference>
<feature type="transmembrane region" description="Helical" evidence="6">
    <location>
        <begin position="89"/>
        <end position="111"/>
    </location>
</feature>
<feature type="transmembrane region" description="Helical" evidence="6">
    <location>
        <begin position="64"/>
        <end position="83"/>
    </location>
</feature>
<dbReference type="PANTHER" id="PTHR33931:SF2">
    <property type="entry name" value="HOLIN-LIKE PROTEIN CIDA"/>
    <property type="match status" value="1"/>
</dbReference>
<evidence type="ECO:0000256" key="5">
    <source>
        <dbReference type="ARBA" id="ARBA00023136"/>
    </source>
</evidence>
<evidence type="ECO:0000256" key="1">
    <source>
        <dbReference type="ARBA" id="ARBA00004651"/>
    </source>
</evidence>
<keyword evidence="8" id="KW-1185">Reference proteome</keyword>
<evidence type="ECO:0000313" key="7">
    <source>
        <dbReference type="EMBL" id="MFC5712971.1"/>
    </source>
</evidence>
<dbReference type="EMBL" id="JBHSOZ010000003">
    <property type="protein sequence ID" value="MFC5712971.1"/>
    <property type="molecule type" value="Genomic_DNA"/>
</dbReference>
<comment type="caution">
    <text evidence="7">The sequence shown here is derived from an EMBL/GenBank/DDBJ whole genome shotgun (WGS) entry which is preliminary data.</text>
</comment>
<protein>
    <submittedName>
        <fullName evidence="7">CidA/LrgA family protein</fullName>
    </submittedName>
</protein>
<proteinExistence type="predicted"/>
<dbReference type="RefSeq" id="WP_385940332.1">
    <property type="nucleotide sequence ID" value="NZ_JBHSOZ010000003.1"/>
</dbReference>
<organism evidence="7 8">
    <name type="scientific">Thalassorhabdus alkalitolerans</name>
    <dbReference type="NCBI Taxonomy" id="2282697"/>
    <lineage>
        <taxon>Bacteria</taxon>
        <taxon>Bacillati</taxon>
        <taxon>Bacillota</taxon>
        <taxon>Bacilli</taxon>
        <taxon>Bacillales</taxon>
        <taxon>Bacillaceae</taxon>
        <taxon>Thalassorhabdus</taxon>
    </lineage>
</organism>
<keyword evidence="5 6" id="KW-0472">Membrane</keyword>
<accession>A0ABW0YMI3</accession>
<evidence type="ECO:0000313" key="8">
    <source>
        <dbReference type="Proteomes" id="UP001596142"/>
    </source>
</evidence>
<evidence type="ECO:0000256" key="6">
    <source>
        <dbReference type="SAM" id="Phobius"/>
    </source>
</evidence>
<dbReference type="Proteomes" id="UP001596142">
    <property type="component" value="Unassembled WGS sequence"/>
</dbReference>
<reference evidence="8" key="1">
    <citation type="journal article" date="2019" name="Int. J. Syst. Evol. Microbiol.">
        <title>The Global Catalogue of Microorganisms (GCM) 10K type strain sequencing project: providing services to taxonomists for standard genome sequencing and annotation.</title>
        <authorList>
            <consortium name="The Broad Institute Genomics Platform"/>
            <consortium name="The Broad Institute Genome Sequencing Center for Infectious Disease"/>
            <person name="Wu L."/>
            <person name="Ma J."/>
        </authorList>
    </citation>
    <scope>NUCLEOTIDE SEQUENCE [LARGE SCALE GENOMIC DNA]</scope>
    <source>
        <strain evidence="8">CECT 7184</strain>
    </source>
</reference>
<evidence type="ECO:0000256" key="3">
    <source>
        <dbReference type="ARBA" id="ARBA00022692"/>
    </source>
</evidence>
<keyword evidence="3 6" id="KW-0812">Transmembrane</keyword>
<sequence>MWRDYSLLIFQLFLLWLINEAGYLLVNVFNLSLPGNVMAMLILVSLLASGIIPLKFVERAANLLIKHLAFFFIPIAVGLMNFGEFFLQHGLILVLGLIISTGIGMFITGFISQYLAKKKEGADCGDTSNSC</sequence>
<dbReference type="Pfam" id="PF03788">
    <property type="entry name" value="LrgA"/>
    <property type="match status" value="1"/>
</dbReference>
<comment type="subcellular location">
    <subcellularLocation>
        <location evidence="1">Cell membrane</location>
        <topology evidence="1">Multi-pass membrane protein</topology>
    </subcellularLocation>
</comment>
<feature type="transmembrane region" description="Helical" evidence="6">
    <location>
        <begin position="37"/>
        <end position="57"/>
    </location>
</feature>
<evidence type="ECO:0000256" key="4">
    <source>
        <dbReference type="ARBA" id="ARBA00022989"/>
    </source>
</evidence>
<evidence type="ECO:0000256" key="2">
    <source>
        <dbReference type="ARBA" id="ARBA00022475"/>
    </source>
</evidence>
<keyword evidence="2" id="KW-1003">Cell membrane</keyword>
<gene>
    <name evidence="7" type="ORF">ACFPU1_09265</name>
</gene>
<keyword evidence="4 6" id="KW-1133">Transmembrane helix</keyword>
<name>A0ABW0YMI3_9BACI</name>